<dbReference type="Proteomes" id="UP000280417">
    <property type="component" value="Unassembled WGS sequence"/>
</dbReference>
<dbReference type="AlphaFoldDB" id="A0A662DDT6"/>
<evidence type="ECO:0000313" key="2">
    <source>
        <dbReference type="EMBL" id="RLE12339.1"/>
    </source>
</evidence>
<sequence length="310" mass="35501">MFKICFFLSFILIFSPIAYADMGAIVPAEYVDLSEPGQKAIIAHNGSEEILILSTDLSATISTEALRFIPLPSEPEVNLAPEGCFEALGKLVKKHNLRYTIKYKGKSVPDKPVELRFHKKIGMHDVTVIKINSTLHFRGWVNGYFRQKELPQRDEYGEIENIVADYLKREIQYFVFDFVKLDQKVTSVNPLIYRFKSQKLYYPLKTTSIFGGVGQIELFIFARSARHSLWPSAAFFQVSTASVVKASELIDICPAINELLGEECFIQAFKYEGKLNFRGDIFQEISIEEIMPWESTPLLPFAEEYLYKHP</sequence>
<keyword evidence="1" id="KW-0732">Signal</keyword>
<protein>
    <recommendedName>
        <fullName evidence="4">DUF2330 domain-containing protein</fullName>
    </recommendedName>
</protein>
<organism evidence="2 3">
    <name type="scientific">Aerophobetes bacterium</name>
    <dbReference type="NCBI Taxonomy" id="2030807"/>
    <lineage>
        <taxon>Bacteria</taxon>
        <taxon>Candidatus Aerophobota</taxon>
    </lineage>
</organism>
<name>A0A662DDT6_UNCAE</name>
<dbReference type="EMBL" id="QMQA01000172">
    <property type="protein sequence ID" value="RLE12339.1"/>
    <property type="molecule type" value="Genomic_DNA"/>
</dbReference>
<gene>
    <name evidence="2" type="ORF">DRJ04_06375</name>
</gene>
<evidence type="ECO:0000313" key="3">
    <source>
        <dbReference type="Proteomes" id="UP000280417"/>
    </source>
</evidence>
<comment type="caution">
    <text evidence="2">The sequence shown here is derived from an EMBL/GenBank/DDBJ whole genome shotgun (WGS) entry which is preliminary data.</text>
</comment>
<accession>A0A662DDT6</accession>
<evidence type="ECO:0000256" key="1">
    <source>
        <dbReference type="SAM" id="SignalP"/>
    </source>
</evidence>
<feature type="chain" id="PRO_5024975476" description="DUF2330 domain-containing protein" evidence="1">
    <location>
        <begin position="21"/>
        <end position="310"/>
    </location>
</feature>
<reference evidence="2 3" key="1">
    <citation type="submission" date="2018-06" db="EMBL/GenBank/DDBJ databases">
        <title>Extensive metabolic versatility and redundancy in microbially diverse, dynamic hydrothermal sediments.</title>
        <authorList>
            <person name="Dombrowski N."/>
            <person name="Teske A."/>
            <person name="Baker B.J."/>
        </authorList>
    </citation>
    <scope>NUCLEOTIDE SEQUENCE [LARGE SCALE GENOMIC DNA]</scope>
    <source>
        <strain evidence="2">B3_G15</strain>
    </source>
</reference>
<proteinExistence type="predicted"/>
<feature type="signal peptide" evidence="1">
    <location>
        <begin position="1"/>
        <end position="20"/>
    </location>
</feature>
<evidence type="ECO:0008006" key="4">
    <source>
        <dbReference type="Google" id="ProtNLM"/>
    </source>
</evidence>